<evidence type="ECO:0000313" key="3">
    <source>
        <dbReference type="Proteomes" id="UP000004828"/>
    </source>
</evidence>
<dbReference type="EMBL" id="ABYJ02000088">
    <property type="protein sequence ID" value="EEV01239.1"/>
    <property type="molecule type" value="Genomic_DNA"/>
</dbReference>
<sequence>MPGNIDPENLLQKKYRILTFFFFVIYSTFSFLSIYLYSFKTFRPDSLLRTYS</sequence>
<proteinExistence type="predicted"/>
<feature type="transmembrane region" description="Helical" evidence="1">
    <location>
        <begin position="20"/>
        <end position="39"/>
    </location>
</feature>
<dbReference type="Proteomes" id="UP000004828">
    <property type="component" value="Unassembled WGS sequence"/>
</dbReference>
<name>C7GAD2_9FIRM</name>
<reference evidence="2 3" key="1">
    <citation type="submission" date="2009-08" db="EMBL/GenBank/DDBJ databases">
        <authorList>
            <person name="Weinstock G."/>
            <person name="Sodergren E."/>
            <person name="Clifton S."/>
            <person name="Fulton L."/>
            <person name="Fulton B."/>
            <person name="Courtney L."/>
            <person name="Fronick C."/>
            <person name="Harrison M."/>
            <person name="Strong C."/>
            <person name="Farmer C."/>
            <person name="Delahaunty K."/>
            <person name="Markovic C."/>
            <person name="Hall O."/>
            <person name="Minx P."/>
            <person name="Tomlinson C."/>
            <person name="Mitreva M."/>
            <person name="Nelson J."/>
            <person name="Hou S."/>
            <person name="Wollam A."/>
            <person name="Pepin K.H."/>
            <person name="Johnson M."/>
            <person name="Bhonagiri V."/>
            <person name="Nash W.E."/>
            <person name="Warren W."/>
            <person name="Chinwalla A."/>
            <person name="Mardis E.R."/>
            <person name="Wilson R.K."/>
        </authorList>
    </citation>
    <scope>NUCLEOTIDE SEQUENCE [LARGE SCALE GENOMIC DNA]</scope>
    <source>
        <strain evidence="2 3">L1-82</strain>
    </source>
</reference>
<dbReference type="HOGENOM" id="CLU_3084349_0_0_9"/>
<gene>
    <name evidence="2" type="ORF">ROSINTL182_06862</name>
</gene>
<organism evidence="2 3">
    <name type="scientific">Roseburia intestinalis L1-82</name>
    <dbReference type="NCBI Taxonomy" id="536231"/>
    <lineage>
        <taxon>Bacteria</taxon>
        <taxon>Bacillati</taxon>
        <taxon>Bacillota</taxon>
        <taxon>Clostridia</taxon>
        <taxon>Lachnospirales</taxon>
        <taxon>Lachnospiraceae</taxon>
        <taxon>Roseburia</taxon>
    </lineage>
</organism>
<evidence type="ECO:0000313" key="2">
    <source>
        <dbReference type="EMBL" id="EEV01239.1"/>
    </source>
</evidence>
<dbReference type="AlphaFoldDB" id="C7GAD2"/>
<keyword evidence="1" id="KW-1133">Transmembrane helix</keyword>
<accession>C7GAD2</accession>
<keyword evidence="1" id="KW-0812">Transmembrane</keyword>
<evidence type="ECO:0000256" key="1">
    <source>
        <dbReference type="SAM" id="Phobius"/>
    </source>
</evidence>
<keyword evidence="1" id="KW-0472">Membrane</keyword>
<comment type="caution">
    <text evidence="2">The sequence shown here is derived from an EMBL/GenBank/DDBJ whole genome shotgun (WGS) entry which is preliminary data.</text>
</comment>
<protein>
    <submittedName>
        <fullName evidence="2">Uncharacterized protein</fullName>
    </submittedName>
</protein>